<protein>
    <submittedName>
        <fullName evidence="1">Uncharacterized protein</fullName>
    </submittedName>
</protein>
<dbReference type="AlphaFoldDB" id="S2ETU2"/>
<sequence>MEYRPNDTILILGNTNPNSFLTIELFDPNGKIVKTKETFSDKNGKISNNELRIPSDAKVGTWAINVKSGPNFDNVKISVIASKEEGLIVNVSKGIEIAGYGKSIDITVSNAAQKVDMIITTSEGIVIQKLSFPASGKGEIKQPWFIPSNVVPGTYILKVTDAKGSAETIFTIN</sequence>
<dbReference type="EMBL" id="AHJG01000156">
    <property type="protein sequence ID" value="EPA05744.1"/>
    <property type="molecule type" value="Genomic_DNA"/>
</dbReference>
<comment type="caution">
    <text evidence="1">The sequence shown here is derived from an EMBL/GenBank/DDBJ whole genome shotgun (WGS) entry which is preliminary data.</text>
</comment>
<gene>
    <name evidence="1" type="ORF">BG20_I1772</name>
</gene>
<dbReference type="Gene3D" id="2.60.40.1930">
    <property type="match status" value="1"/>
</dbReference>
<organism evidence="1 2">
    <name type="scientific">Candidatus Nitrosarchaeum limnium BG20</name>
    <dbReference type="NCBI Taxonomy" id="859192"/>
    <lineage>
        <taxon>Archaea</taxon>
        <taxon>Nitrososphaerota</taxon>
        <taxon>Nitrososphaeria</taxon>
        <taxon>Nitrosopumilales</taxon>
        <taxon>Nitrosopumilaceae</taxon>
        <taxon>Nitrosarchaeum</taxon>
    </lineage>
</organism>
<accession>S2ETU2</accession>
<keyword evidence="2" id="KW-1185">Reference proteome</keyword>
<evidence type="ECO:0000313" key="2">
    <source>
        <dbReference type="Proteomes" id="UP000014065"/>
    </source>
</evidence>
<proteinExistence type="predicted"/>
<evidence type="ECO:0000313" key="1">
    <source>
        <dbReference type="EMBL" id="EPA05744.1"/>
    </source>
</evidence>
<dbReference type="PATRIC" id="fig|859192.6.peg.1026"/>
<reference evidence="1 2" key="1">
    <citation type="journal article" date="2012" name="J. Bacteriol.">
        <title>Genome Sequence of "Candidatus Nitrosoarchaeum limnia" BG20, a Low-Salinity Ammonia-Oxidizing Archaeon from the San Francisco Bay Estuary.</title>
        <authorList>
            <person name="Mosier A.C."/>
            <person name="Allen E.E."/>
            <person name="Kim M."/>
            <person name="Ferriera S."/>
            <person name="Francis C.A."/>
        </authorList>
    </citation>
    <scope>NUCLEOTIDE SEQUENCE [LARGE SCALE GENOMIC DNA]</scope>
    <source>
        <strain evidence="1 2">BG20</strain>
    </source>
</reference>
<dbReference type="Proteomes" id="UP000014065">
    <property type="component" value="Unassembled WGS sequence"/>
</dbReference>
<name>S2ETU2_9ARCH</name>